<dbReference type="SMART" id="SM00354">
    <property type="entry name" value="HTH_LACI"/>
    <property type="match status" value="1"/>
</dbReference>
<dbReference type="Pfam" id="PF13377">
    <property type="entry name" value="Peripla_BP_3"/>
    <property type="match status" value="1"/>
</dbReference>
<proteinExistence type="predicted"/>
<keyword evidence="2" id="KW-0238">DNA-binding</keyword>
<dbReference type="InterPro" id="IPR010982">
    <property type="entry name" value="Lambda_DNA-bd_dom_sf"/>
</dbReference>
<dbReference type="CDD" id="cd01392">
    <property type="entry name" value="HTH_LacI"/>
    <property type="match status" value="1"/>
</dbReference>
<evidence type="ECO:0000256" key="2">
    <source>
        <dbReference type="ARBA" id="ARBA00023125"/>
    </source>
</evidence>
<dbReference type="InterPro" id="IPR000843">
    <property type="entry name" value="HTH_LacI"/>
</dbReference>
<reference evidence="5" key="2">
    <citation type="submission" date="2022-05" db="EMBL/GenBank/DDBJ databases">
        <authorList>
            <person name="Kim J.-S."/>
            <person name="Lee K."/>
            <person name="Suh M."/>
            <person name="Eom M."/>
            <person name="Kim J.-S."/>
            <person name="Kim D.-S."/>
            <person name="Ko S.-H."/>
            <person name="Shin Y."/>
            <person name="Lee J.-S."/>
        </authorList>
    </citation>
    <scope>NUCLEOTIDE SEQUENCE</scope>
    <source>
        <strain evidence="5">N237</strain>
    </source>
</reference>
<evidence type="ECO:0000313" key="5">
    <source>
        <dbReference type="EMBL" id="UQX89184.1"/>
    </source>
</evidence>
<dbReference type="InterPro" id="IPR046335">
    <property type="entry name" value="LacI/GalR-like_sensor"/>
</dbReference>
<keyword evidence="3" id="KW-0804">Transcription</keyword>
<name>A0ABY4R2B5_9ACTN</name>
<protein>
    <submittedName>
        <fullName evidence="5">LacI family transcriptional regulator</fullName>
    </submittedName>
</protein>
<reference evidence="5" key="1">
    <citation type="journal article" date="2018" name="Int. J. Syst. Evol. Microbiol.">
        <title>Jatrophihabitans telluris sp. nov., isolated from sediment soil of lava forest wetlands and the emended description of the genus Jatrophihabitans.</title>
        <authorList>
            <person name="Lee K.C."/>
            <person name="Suh M.K."/>
            <person name="Eom M.K."/>
            <person name="Kim K.K."/>
            <person name="Kim J.S."/>
            <person name="Kim D.S."/>
            <person name="Ko S.H."/>
            <person name="Shin Y.K."/>
            <person name="Lee J.S."/>
        </authorList>
    </citation>
    <scope>NUCLEOTIDE SEQUENCE</scope>
    <source>
        <strain evidence="5">N237</strain>
    </source>
</reference>
<accession>A0ABY4R2B5</accession>
<organism evidence="5 6">
    <name type="scientific">Jatrophihabitans telluris</name>
    <dbReference type="NCBI Taxonomy" id="2038343"/>
    <lineage>
        <taxon>Bacteria</taxon>
        <taxon>Bacillati</taxon>
        <taxon>Actinomycetota</taxon>
        <taxon>Actinomycetes</taxon>
        <taxon>Jatrophihabitantales</taxon>
        <taxon>Jatrophihabitantaceae</taxon>
        <taxon>Jatrophihabitans</taxon>
    </lineage>
</organism>
<keyword evidence="1" id="KW-0805">Transcription regulation</keyword>
<dbReference type="PANTHER" id="PTHR30146">
    <property type="entry name" value="LACI-RELATED TRANSCRIPTIONAL REPRESSOR"/>
    <property type="match status" value="1"/>
</dbReference>
<dbReference type="PROSITE" id="PS00356">
    <property type="entry name" value="HTH_LACI_1"/>
    <property type="match status" value="1"/>
</dbReference>
<gene>
    <name evidence="5" type="ORF">M6D93_04065</name>
</gene>
<dbReference type="Pfam" id="PF00356">
    <property type="entry name" value="LacI"/>
    <property type="match status" value="1"/>
</dbReference>
<keyword evidence="6" id="KW-1185">Reference proteome</keyword>
<dbReference type="SUPFAM" id="SSF47413">
    <property type="entry name" value="lambda repressor-like DNA-binding domains"/>
    <property type="match status" value="1"/>
</dbReference>
<dbReference type="InterPro" id="IPR028082">
    <property type="entry name" value="Peripla_BP_I"/>
</dbReference>
<dbReference type="SUPFAM" id="SSF53822">
    <property type="entry name" value="Periplasmic binding protein-like I"/>
    <property type="match status" value="1"/>
</dbReference>
<dbReference type="Gene3D" id="3.40.50.2300">
    <property type="match status" value="2"/>
</dbReference>
<dbReference type="Gene3D" id="1.10.260.40">
    <property type="entry name" value="lambda repressor-like DNA-binding domains"/>
    <property type="match status" value="1"/>
</dbReference>
<evidence type="ECO:0000259" key="4">
    <source>
        <dbReference type="PROSITE" id="PS50932"/>
    </source>
</evidence>
<dbReference type="Proteomes" id="UP001056336">
    <property type="component" value="Chromosome"/>
</dbReference>
<dbReference type="PANTHER" id="PTHR30146:SF109">
    <property type="entry name" value="HTH-TYPE TRANSCRIPTIONAL REGULATOR GALS"/>
    <property type="match status" value="1"/>
</dbReference>
<sequence>MLALAHLAPQVCFRAGAQSRAFPATMQESARTSSAHAAWHHRVVEKRRASRVRMRDVAEHAGVSVRTVSNVVNDYVYVKEDTRQRVQASLDELGYQMDYVARGLRSGRTNMIALVVPQLAEPYFAQVAQAIIRAAARRHLSVLIETTEDDPDIERRVMKGALSTVADGVLLSASSASMEEPPDVPLVLLGEHAATRHGDHVGIDNVAAARTVVRHLLGEGYRRVALLGLGGSATAALRFEGARQELSEWGIKPSRRLELPTDDWSPSGGYDAVNTLLDKRVGALPDAVFAFNDSLAIGAMRALREHGVVVPTQVAVAGIDDLEQSAYLDPPLTSLAPDLEDIAECALAALELQIEGKVGRKRYRRKFTAFELKVRGSTQRA</sequence>
<dbReference type="EMBL" id="CP097332">
    <property type="protein sequence ID" value="UQX89184.1"/>
    <property type="molecule type" value="Genomic_DNA"/>
</dbReference>
<dbReference type="CDD" id="cd06267">
    <property type="entry name" value="PBP1_LacI_sugar_binding-like"/>
    <property type="match status" value="1"/>
</dbReference>
<feature type="domain" description="HTH lacI-type" evidence="4">
    <location>
        <begin position="52"/>
        <end position="106"/>
    </location>
</feature>
<dbReference type="RefSeq" id="WP_249773080.1">
    <property type="nucleotide sequence ID" value="NZ_CP097332.1"/>
</dbReference>
<evidence type="ECO:0000256" key="3">
    <source>
        <dbReference type="ARBA" id="ARBA00023163"/>
    </source>
</evidence>
<evidence type="ECO:0000256" key="1">
    <source>
        <dbReference type="ARBA" id="ARBA00023015"/>
    </source>
</evidence>
<evidence type="ECO:0000313" key="6">
    <source>
        <dbReference type="Proteomes" id="UP001056336"/>
    </source>
</evidence>
<dbReference type="PROSITE" id="PS50932">
    <property type="entry name" value="HTH_LACI_2"/>
    <property type="match status" value="1"/>
</dbReference>